<dbReference type="HAMAP" id="MF_01364_A">
    <property type="entry name" value="Ribosomal_uS14_2_A"/>
    <property type="match status" value="1"/>
</dbReference>
<comment type="subcellular location">
    <subcellularLocation>
        <location evidence="3">Cytoplasm</location>
        <location evidence="3">Cytosol</location>
    </subcellularLocation>
    <subcellularLocation>
        <location evidence="2">Rough endoplasmic reticulum</location>
    </subcellularLocation>
</comment>
<dbReference type="GO" id="GO:0005829">
    <property type="term" value="C:cytosol"/>
    <property type="evidence" value="ECO:0007669"/>
    <property type="project" value="UniProtKB-SubCell"/>
</dbReference>
<dbReference type="InterPro" id="IPR001209">
    <property type="entry name" value="Ribosomal_uS14"/>
</dbReference>
<dbReference type="PROSITE" id="PS00527">
    <property type="entry name" value="RIBOSOMAL_S14"/>
    <property type="match status" value="1"/>
</dbReference>
<comment type="subunit">
    <text evidence="5">Component of the 40S small ribosomal subunit.</text>
</comment>
<evidence type="ECO:0000256" key="3">
    <source>
        <dbReference type="ARBA" id="ARBA00004514"/>
    </source>
</evidence>
<evidence type="ECO:0000256" key="7">
    <source>
        <dbReference type="ARBA" id="ARBA00022833"/>
    </source>
</evidence>
<evidence type="ECO:0000313" key="15">
    <source>
        <dbReference type="WBParaSite" id="DME_0000079901-mRNA-1"/>
    </source>
</evidence>
<dbReference type="GO" id="GO:0008270">
    <property type="term" value="F:zinc ion binding"/>
    <property type="evidence" value="ECO:0007669"/>
    <property type="project" value="InterPro"/>
</dbReference>
<reference evidence="12 14" key="2">
    <citation type="submission" date="2018-11" db="EMBL/GenBank/DDBJ databases">
        <authorList>
            <consortium name="Pathogen Informatics"/>
        </authorList>
    </citation>
    <scope>NUCLEOTIDE SEQUENCE [LARGE SCALE GENOMIC DNA]</scope>
</reference>
<dbReference type="GO" id="GO:0005791">
    <property type="term" value="C:rough endoplasmic reticulum"/>
    <property type="evidence" value="ECO:0007669"/>
    <property type="project" value="UniProtKB-SubCell"/>
</dbReference>
<dbReference type="GO" id="GO:0006412">
    <property type="term" value="P:translation"/>
    <property type="evidence" value="ECO:0007669"/>
    <property type="project" value="InterPro"/>
</dbReference>
<dbReference type="GO" id="GO:0015935">
    <property type="term" value="C:small ribosomal subunit"/>
    <property type="evidence" value="ECO:0007669"/>
    <property type="project" value="InterPro"/>
</dbReference>
<dbReference type="Proteomes" id="UP000274756">
    <property type="component" value="Unassembled WGS sequence"/>
</dbReference>
<evidence type="ECO:0000256" key="4">
    <source>
        <dbReference type="ARBA" id="ARBA00009083"/>
    </source>
</evidence>
<dbReference type="FunFam" id="4.10.830.10:FF:000002">
    <property type="entry name" value="40S ribosomal protein S29"/>
    <property type="match status" value="1"/>
</dbReference>
<evidence type="ECO:0000256" key="9">
    <source>
        <dbReference type="ARBA" id="ARBA00023274"/>
    </source>
</evidence>
<dbReference type="PANTHER" id="PTHR14374:SF0">
    <property type="entry name" value="TRAFFICKING PROTEIN PARTICLE COMPLEX SUBUNIT 11"/>
    <property type="match status" value="1"/>
</dbReference>
<dbReference type="EMBL" id="UYYG01001151">
    <property type="protein sequence ID" value="VDN55186.1"/>
    <property type="molecule type" value="Genomic_DNA"/>
</dbReference>
<dbReference type="Gene3D" id="4.10.830.10">
    <property type="entry name" value="30s Ribosomal Protein S14, Chain N"/>
    <property type="match status" value="1"/>
</dbReference>
<dbReference type="OrthoDB" id="10252683at2759"/>
<dbReference type="Proteomes" id="UP000038040">
    <property type="component" value="Unplaced"/>
</dbReference>
<evidence type="ECO:0000256" key="11">
    <source>
        <dbReference type="ARBA" id="ARBA00035455"/>
    </source>
</evidence>
<reference evidence="15" key="1">
    <citation type="submission" date="2017-02" db="UniProtKB">
        <authorList>
            <consortium name="WormBaseParasite"/>
        </authorList>
    </citation>
    <scope>IDENTIFICATION</scope>
</reference>
<dbReference type="InterPro" id="IPR018271">
    <property type="entry name" value="Ribosomal_uS14_CS"/>
</dbReference>
<keyword evidence="9" id="KW-0687">Ribonucleoprotein</keyword>
<organism evidence="13 15">
    <name type="scientific">Dracunculus medinensis</name>
    <name type="common">Guinea worm</name>
    <dbReference type="NCBI Taxonomy" id="318479"/>
    <lineage>
        <taxon>Eukaryota</taxon>
        <taxon>Metazoa</taxon>
        <taxon>Ecdysozoa</taxon>
        <taxon>Nematoda</taxon>
        <taxon>Chromadorea</taxon>
        <taxon>Rhabditida</taxon>
        <taxon>Spirurina</taxon>
        <taxon>Dracunculoidea</taxon>
        <taxon>Dracunculidae</taxon>
        <taxon>Dracunculus</taxon>
    </lineage>
</organism>
<dbReference type="InterPro" id="IPR023676">
    <property type="entry name" value="Ribosomal_uS14_arc"/>
</dbReference>
<name>A0A0N4U2A8_DRAME</name>
<comment type="similarity">
    <text evidence="4">Belongs to the universal ribosomal protein uS14 family.</text>
</comment>
<dbReference type="InterPro" id="IPR039744">
    <property type="entry name" value="RIbosomal_uS14_euk_arc"/>
</dbReference>
<evidence type="ECO:0000256" key="5">
    <source>
        <dbReference type="ARBA" id="ARBA00011542"/>
    </source>
</evidence>
<dbReference type="InterPro" id="IPR043140">
    <property type="entry name" value="Ribosomal_uS14_sf"/>
</dbReference>
<evidence type="ECO:0000313" key="14">
    <source>
        <dbReference type="Proteomes" id="UP000274756"/>
    </source>
</evidence>
<keyword evidence="8" id="KW-0689">Ribosomal protein</keyword>
<dbReference type="PANTHER" id="PTHR14374">
    <property type="entry name" value="FOIE GRAS"/>
    <property type="match status" value="1"/>
</dbReference>
<keyword evidence="7" id="KW-0862">Zinc</keyword>
<evidence type="ECO:0000256" key="10">
    <source>
        <dbReference type="ARBA" id="ARBA00035167"/>
    </source>
</evidence>
<dbReference type="STRING" id="318479.A0A0N4U2A8"/>
<dbReference type="AlphaFoldDB" id="A0A0N4U2A8"/>
<evidence type="ECO:0000256" key="8">
    <source>
        <dbReference type="ARBA" id="ARBA00022980"/>
    </source>
</evidence>
<evidence type="ECO:0000313" key="12">
    <source>
        <dbReference type="EMBL" id="VDN55186.1"/>
    </source>
</evidence>
<sequence>MGHANLWFSHPRKYGPGSRSCRVCSNHHGLIRKYGLNMCRRCFREYAKDIGFKKRINIEEDILLYVDFGFRIQLFGHFTVISQSDLIMELMELPEVVLSCRQKQFILFTGLDVANNTAHSVIFQAFTQNRGSDRLPLNIAILSAEHSFYAKKKFVRKTSKSPKGFIKLSWLTKYLYDIPAVVVVFTDLNWNHPSWNEKVTECESKISSIRTSAGARGTRICLVLMQNSNPIAMDDPIAGERAAMLCQSCQISTKQLFILPLGDQLHGYIIRCILFSFLKKQFLYYKMKFFRP</sequence>
<evidence type="ECO:0000256" key="6">
    <source>
        <dbReference type="ARBA" id="ARBA00022723"/>
    </source>
</evidence>
<dbReference type="Pfam" id="PF00253">
    <property type="entry name" value="Ribosomal_S14"/>
    <property type="match status" value="1"/>
</dbReference>
<comment type="cofactor">
    <cofactor evidence="1">
        <name>Zn(2+)</name>
        <dbReference type="ChEBI" id="CHEBI:29105"/>
    </cofactor>
</comment>
<dbReference type="GO" id="GO:0003723">
    <property type="term" value="F:RNA binding"/>
    <property type="evidence" value="ECO:0007669"/>
    <property type="project" value="InterPro"/>
</dbReference>
<accession>A0A0N4U2A8</accession>
<evidence type="ECO:0000313" key="13">
    <source>
        <dbReference type="Proteomes" id="UP000038040"/>
    </source>
</evidence>
<evidence type="ECO:0000256" key="1">
    <source>
        <dbReference type="ARBA" id="ARBA00001947"/>
    </source>
</evidence>
<dbReference type="NCBIfam" id="NF004424">
    <property type="entry name" value="PRK05766.1"/>
    <property type="match status" value="1"/>
</dbReference>
<dbReference type="WBParaSite" id="DME_0000079901-mRNA-1">
    <property type="protein sequence ID" value="DME_0000079901-mRNA-1"/>
    <property type="gene ID" value="DME_0000079901"/>
</dbReference>
<keyword evidence="6" id="KW-0479">Metal-binding</keyword>
<keyword evidence="14" id="KW-1185">Reference proteome</keyword>
<dbReference type="GO" id="GO:0003735">
    <property type="term" value="F:structural constituent of ribosome"/>
    <property type="evidence" value="ECO:0007669"/>
    <property type="project" value="InterPro"/>
</dbReference>
<protein>
    <recommendedName>
        <fullName evidence="10">Small ribosomal subunit protein uS14</fullName>
    </recommendedName>
    <alternativeName>
        <fullName evidence="11">40S ribosomal protein S29</fullName>
    </alternativeName>
</protein>
<proteinExistence type="inferred from homology"/>
<gene>
    <name evidence="12" type="ORF">DME_LOCUS5159</name>
</gene>
<evidence type="ECO:0000256" key="2">
    <source>
        <dbReference type="ARBA" id="ARBA00004427"/>
    </source>
</evidence>